<dbReference type="PANTHER" id="PTHR22916:SF3">
    <property type="entry name" value="UDP-GLCNAC:BETAGAL BETA-1,3-N-ACETYLGLUCOSAMINYLTRANSFERASE-LIKE PROTEIN 1"/>
    <property type="match status" value="1"/>
</dbReference>
<sequence length="331" mass="38460">MQLSPLVSIIIPVFNGQSFIRDAYRLLIDQKLDNFEIIFVDNNSTDSSVEIINNIIKTDARVLLYQEFEQGAAAARNAGLKYAKGEFIYFFDVDDELFDNALNALLEVLISNEDLDSVHGNMVRSTLKLLDTPIGNDDTNKITFCERYYWGMLWMTYATLPNTGCFLHRKNVFDKISCFNTKLKLGEDAAFHVKLGMECQVAHLDKNILLYFRHEQSTVSAQNKKQSKVFTYWEPLIHSHIPYLLTHDVPLDFRKQVLVRVYGSIPHMLFLTKGYAQKKQLKNKLFREIKPLRIPVFLRPFINIVMLSGNGNVYKVYAYFVLRYYMKYAVK</sequence>
<evidence type="ECO:0000313" key="3">
    <source>
        <dbReference type="Proteomes" id="UP000681315"/>
    </source>
</evidence>
<dbReference type="Proteomes" id="UP000681315">
    <property type="component" value="Unassembled WGS sequence"/>
</dbReference>
<keyword evidence="3" id="KW-1185">Reference proteome</keyword>
<organism evidence="2 3">
    <name type="scientific">Gelidibacter pelagius</name>
    <dbReference type="NCBI Taxonomy" id="2819985"/>
    <lineage>
        <taxon>Bacteria</taxon>
        <taxon>Pseudomonadati</taxon>
        <taxon>Bacteroidota</taxon>
        <taxon>Flavobacteriia</taxon>
        <taxon>Flavobacteriales</taxon>
        <taxon>Flavobacteriaceae</taxon>
        <taxon>Gelidibacter</taxon>
    </lineage>
</organism>
<evidence type="ECO:0000313" key="2">
    <source>
        <dbReference type="EMBL" id="MBO3099909.1"/>
    </source>
</evidence>
<name>A0ABS3SW17_9FLAO</name>
<dbReference type="SUPFAM" id="SSF53448">
    <property type="entry name" value="Nucleotide-diphospho-sugar transferases"/>
    <property type="match status" value="1"/>
</dbReference>
<protein>
    <submittedName>
        <fullName evidence="2">Glycosyltransferase family 2 protein</fullName>
    </submittedName>
</protein>
<dbReference type="Pfam" id="PF00535">
    <property type="entry name" value="Glycos_transf_2"/>
    <property type="match status" value="1"/>
</dbReference>
<dbReference type="InterPro" id="IPR029044">
    <property type="entry name" value="Nucleotide-diphossugar_trans"/>
</dbReference>
<dbReference type="Gene3D" id="3.90.550.10">
    <property type="entry name" value="Spore Coat Polysaccharide Biosynthesis Protein SpsA, Chain A"/>
    <property type="match status" value="1"/>
</dbReference>
<accession>A0ABS3SW17</accession>
<dbReference type="InterPro" id="IPR001173">
    <property type="entry name" value="Glyco_trans_2-like"/>
</dbReference>
<evidence type="ECO:0000259" key="1">
    <source>
        <dbReference type="Pfam" id="PF00535"/>
    </source>
</evidence>
<dbReference type="PANTHER" id="PTHR22916">
    <property type="entry name" value="GLYCOSYLTRANSFERASE"/>
    <property type="match status" value="1"/>
</dbReference>
<proteinExistence type="predicted"/>
<dbReference type="CDD" id="cd00761">
    <property type="entry name" value="Glyco_tranf_GTA_type"/>
    <property type="match status" value="1"/>
</dbReference>
<reference evidence="2 3" key="1">
    <citation type="submission" date="2021-03" db="EMBL/GenBank/DDBJ databases">
        <title>Gelidibacter sp. nov., isolated from costal sediment.</title>
        <authorList>
            <person name="Lun K.-Y."/>
        </authorList>
    </citation>
    <scope>NUCLEOTIDE SEQUENCE [LARGE SCALE GENOMIC DNA]</scope>
    <source>
        <strain evidence="2 3">DF109</strain>
    </source>
</reference>
<dbReference type="EMBL" id="JAGEVG010000024">
    <property type="protein sequence ID" value="MBO3099909.1"/>
    <property type="molecule type" value="Genomic_DNA"/>
</dbReference>
<gene>
    <name evidence="2" type="ORF">J4051_16685</name>
</gene>
<comment type="caution">
    <text evidence="2">The sequence shown here is derived from an EMBL/GenBank/DDBJ whole genome shotgun (WGS) entry which is preliminary data.</text>
</comment>
<feature type="domain" description="Glycosyltransferase 2-like" evidence="1">
    <location>
        <begin position="8"/>
        <end position="118"/>
    </location>
</feature>